<feature type="transmembrane region" description="Helical" evidence="2">
    <location>
        <begin position="152"/>
        <end position="172"/>
    </location>
</feature>
<dbReference type="PANTHER" id="PTHR35830:SF1">
    <property type="entry name" value="OS05G0299200 PROTEIN"/>
    <property type="match status" value="1"/>
</dbReference>
<dbReference type="PANTHER" id="PTHR35830">
    <property type="entry name" value="OS05G0299200 PROTEIN"/>
    <property type="match status" value="1"/>
</dbReference>
<dbReference type="STRING" id="29655.A0A0K9PPP0"/>
<proteinExistence type="predicted"/>
<evidence type="ECO:0000313" key="3">
    <source>
        <dbReference type="EMBL" id="KMZ70934.1"/>
    </source>
</evidence>
<accession>A0A0K9PPP0</accession>
<keyword evidence="4" id="KW-1185">Reference proteome</keyword>
<dbReference type="AlphaFoldDB" id="A0A0K9PPP0"/>
<evidence type="ECO:0000256" key="1">
    <source>
        <dbReference type="SAM" id="MobiDB-lite"/>
    </source>
</evidence>
<protein>
    <submittedName>
        <fullName evidence="3">Uncharacterized protein</fullName>
    </submittedName>
</protein>
<evidence type="ECO:0000256" key="2">
    <source>
        <dbReference type="SAM" id="Phobius"/>
    </source>
</evidence>
<organism evidence="3 4">
    <name type="scientific">Zostera marina</name>
    <name type="common">Eelgrass</name>
    <dbReference type="NCBI Taxonomy" id="29655"/>
    <lineage>
        <taxon>Eukaryota</taxon>
        <taxon>Viridiplantae</taxon>
        <taxon>Streptophyta</taxon>
        <taxon>Embryophyta</taxon>
        <taxon>Tracheophyta</taxon>
        <taxon>Spermatophyta</taxon>
        <taxon>Magnoliopsida</taxon>
        <taxon>Liliopsida</taxon>
        <taxon>Zosteraceae</taxon>
        <taxon>Zostera</taxon>
    </lineage>
</organism>
<dbReference type="EMBL" id="LFYR01000692">
    <property type="protein sequence ID" value="KMZ70934.1"/>
    <property type="molecule type" value="Genomic_DNA"/>
</dbReference>
<comment type="caution">
    <text evidence="3">The sequence shown here is derived from an EMBL/GenBank/DDBJ whole genome shotgun (WGS) entry which is preliminary data.</text>
</comment>
<dbReference type="OrthoDB" id="1898167at2759"/>
<keyword evidence="2" id="KW-1133">Transmembrane helix</keyword>
<evidence type="ECO:0000313" key="4">
    <source>
        <dbReference type="Proteomes" id="UP000036987"/>
    </source>
</evidence>
<reference evidence="4" key="1">
    <citation type="journal article" date="2016" name="Nature">
        <title>The genome of the seagrass Zostera marina reveals angiosperm adaptation to the sea.</title>
        <authorList>
            <person name="Olsen J.L."/>
            <person name="Rouze P."/>
            <person name="Verhelst B."/>
            <person name="Lin Y.-C."/>
            <person name="Bayer T."/>
            <person name="Collen J."/>
            <person name="Dattolo E."/>
            <person name="De Paoli E."/>
            <person name="Dittami S."/>
            <person name="Maumus F."/>
            <person name="Michel G."/>
            <person name="Kersting A."/>
            <person name="Lauritano C."/>
            <person name="Lohaus R."/>
            <person name="Toepel M."/>
            <person name="Tonon T."/>
            <person name="Vanneste K."/>
            <person name="Amirebrahimi M."/>
            <person name="Brakel J."/>
            <person name="Bostroem C."/>
            <person name="Chovatia M."/>
            <person name="Grimwood J."/>
            <person name="Jenkins J.W."/>
            <person name="Jueterbock A."/>
            <person name="Mraz A."/>
            <person name="Stam W.T."/>
            <person name="Tice H."/>
            <person name="Bornberg-Bauer E."/>
            <person name="Green P.J."/>
            <person name="Pearson G.A."/>
            <person name="Procaccini G."/>
            <person name="Duarte C.M."/>
            <person name="Schmutz J."/>
            <person name="Reusch T.B.H."/>
            <person name="Van de Peer Y."/>
        </authorList>
    </citation>
    <scope>NUCLEOTIDE SEQUENCE [LARGE SCALE GENOMIC DNA]</scope>
    <source>
        <strain evidence="4">cv. Finnish</strain>
    </source>
</reference>
<name>A0A0K9PPP0_ZOSMR</name>
<dbReference type="Proteomes" id="UP000036987">
    <property type="component" value="Unassembled WGS sequence"/>
</dbReference>
<keyword evidence="2" id="KW-0472">Membrane</keyword>
<keyword evidence="2" id="KW-0812">Transmembrane</keyword>
<sequence>MSGQCYVSPHLSSSSSFFFSAFSPSSRQLQHIYTRPQNPRNLSNAQFLTSISDSSLPRRRRRSHLTPPTNTTTTTYVDFSDKPRSVATSTFVNPSNLELSFDVDRVASYLKRYCNDFLSSGEDAFHDLRSSVRVRDEYGRRGIVFSCRKSSVLFVGNVLIYCSVGFLLYRVFGGVLSWFRLQWGHGNWSSSVVTKMDRSLGGKEVVVARKSNNTVFRNMENDSRKTSPLSLGRLDGMQTRIGSDSVKYKSRKERIPEWWPVSVPSSSSSSEVNDGSSQREASMLVRGQFFFANWSFHT</sequence>
<feature type="region of interest" description="Disordered" evidence="1">
    <location>
        <begin position="54"/>
        <end position="73"/>
    </location>
</feature>
<gene>
    <name evidence="3" type="ORF">ZOSMA_18G00260</name>
</gene>